<accession>A0A0L1KFE7</accession>
<sequence length="169" mass="18647">MTIAIDWPLDANRIRRGMLNHTFGMVRRNSDGSRRPHQGWDFEAKPGTPCYAVADGQVVAVRNAGAYGLQVVIRFLFDFDDDGDADPLFAFYAHLSRADVKTGDHVERGQKIGETGNSGNARGMRGADQHLHFELRTVPIAGRGLGNRYSPMAIFRHCPLDAPAERLAA</sequence>
<dbReference type="GO" id="GO:0004222">
    <property type="term" value="F:metalloendopeptidase activity"/>
    <property type="evidence" value="ECO:0007669"/>
    <property type="project" value="TreeGrafter"/>
</dbReference>
<dbReference type="Pfam" id="PF01551">
    <property type="entry name" value="Peptidase_M23"/>
    <property type="match status" value="1"/>
</dbReference>
<name>A0A0L1KFE7_9SPHN</name>
<evidence type="ECO:0000313" key="2">
    <source>
        <dbReference type="EMBL" id="KNH02621.1"/>
    </source>
</evidence>
<protein>
    <submittedName>
        <fullName evidence="2">Peptidase</fullName>
    </submittedName>
</protein>
<dbReference type="CDD" id="cd12797">
    <property type="entry name" value="M23_peptidase"/>
    <property type="match status" value="1"/>
</dbReference>
<feature type="domain" description="M23ase beta-sheet core" evidence="1">
    <location>
        <begin position="36"/>
        <end position="137"/>
    </location>
</feature>
<dbReference type="Proteomes" id="UP000037446">
    <property type="component" value="Unassembled WGS sequence"/>
</dbReference>
<gene>
    <name evidence="2" type="ORF">J121_405</name>
</gene>
<evidence type="ECO:0000259" key="1">
    <source>
        <dbReference type="Pfam" id="PF01551"/>
    </source>
</evidence>
<dbReference type="PANTHER" id="PTHR21666">
    <property type="entry name" value="PEPTIDASE-RELATED"/>
    <property type="match status" value="1"/>
</dbReference>
<dbReference type="STRING" id="1306953.J121_405"/>
<dbReference type="InterPro" id="IPR011055">
    <property type="entry name" value="Dup_hybrid_motif"/>
</dbReference>
<organism evidence="2 3">
    <name type="scientific">Qipengyuania citrea LAMA 915</name>
    <dbReference type="NCBI Taxonomy" id="1306953"/>
    <lineage>
        <taxon>Bacteria</taxon>
        <taxon>Pseudomonadati</taxon>
        <taxon>Pseudomonadota</taxon>
        <taxon>Alphaproteobacteria</taxon>
        <taxon>Sphingomonadales</taxon>
        <taxon>Erythrobacteraceae</taxon>
        <taxon>Qipengyuania</taxon>
    </lineage>
</organism>
<dbReference type="Gene3D" id="2.70.70.10">
    <property type="entry name" value="Glucose Permease (Domain IIA)"/>
    <property type="match status" value="1"/>
</dbReference>
<dbReference type="InterPro" id="IPR050570">
    <property type="entry name" value="Cell_wall_metabolism_enzyme"/>
</dbReference>
<reference evidence="3" key="1">
    <citation type="submission" date="2015-02" db="EMBL/GenBank/DDBJ databases">
        <authorList>
            <person name="Lima A.O."/>
            <person name="Cabral A."/>
            <person name="Porto L.M."/>
            <person name="Silva M.A."/>
        </authorList>
    </citation>
    <scope>NUCLEOTIDE SEQUENCE [LARGE SCALE GENOMIC DNA]</scope>
    <source>
        <strain evidence="3">LAMA 915</strain>
    </source>
</reference>
<evidence type="ECO:0000313" key="3">
    <source>
        <dbReference type="Proteomes" id="UP000037446"/>
    </source>
</evidence>
<dbReference type="AlphaFoldDB" id="A0A0L1KFE7"/>
<dbReference type="PATRIC" id="fig|1306953.7.peg.408"/>
<proteinExistence type="predicted"/>
<comment type="caution">
    <text evidence="2">The sequence shown here is derived from an EMBL/GenBank/DDBJ whole genome shotgun (WGS) entry which is preliminary data.</text>
</comment>
<dbReference type="InterPro" id="IPR016047">
    <property type="entry name" value="M23ase_b-sheet_dom"/>
</dbReference>
<dbReference type="SUPFAM" id="SSF51261">
    <property type="entry name" value="Duplicated hybrid motif"/>
    <property type="match status" value="1"/>
</dbReference>
<dbReference type="RefSeq" id="WP_050600038.1">
    <property type="nucleotide sequence ID" value="NZ_JYNE01000022.1"/>
</dbReference>
<dbReference type="EMBL" id="JYNE01000022">
    <property type="protein sequence ID" value="KNH02621.1"/>
    <property type="molecule type" value="Genomic_DNA"/>
</dbReference>
<dbReference type="PANTHER" id="PTHR21666:SF270">
    <property type="entry name" value="MUREIN HYDROLASE ACTIVATOR ENVC"/>
    <property type="match status" value="1"/>
</dbReference>